<evidence type="ECO:0000256" key="1">
    <source>
        <dbReference type="SAM" id="MobiDB-lite"/>
    </source>
</evidence>
<dbReference type="AlphaFoldDB" id="A0A0A9HMS5"/>
<sequence>MLQSFSNHDQTAAAPRGTCRARARSSSRATW</sequence>
<protein>
    <submittedName>
        <fullName evidence="2">Uncharacterized protein</fullName>
    </submittedName>
</protein>
<feature type="compositionally biased region" description="Polar residues" evidence="1">
    <location>
        <begin position="1"/>
        <end position="10"/>
    </location>
</feature>
<name>A0A0A9HMS5_ARUDO</name>
<reference evidence="2" key="1">
    <citation type="submission" date="2014-09" db="EMBL/GenBank/DDBJ databases">
        <authorList>
            <person name="Magalhaes I.L.F."/>
            <person name="Oliveira U."/>
            <person name="Santos F.R."/>
            <person name="Vidigal T.H.D.A."/>
            <person name="Brescovit A.D."/>
            <person name="Santos A.J."/>
        </authorList>
    </citation>
    <scope>NUCLEOTIDE SEQUENCE</scope>
    <source>
        <tissue evidence="2">Shoot tissue taken approximately 20 cm above the soil surface</tissue>
    </source>
</reference>
<evidence type="ECO:0000313" key="2">
    <source>
        <dbReference type="EMBL" id="JAE37119.1"/>
    </source>
</evidence>
<feature type="region of interest" description="Disordered" evidence="1">
    <location>
        <begin position="1"/>
        <end position="31"/>
    </location>
</feature>
<organism evidence="2">
    <name type="scientific">Arundo donax</name>
    <name type="common">Giant reed</name>
    <name type="synonym">Donax arundinaceus</name>
    <dbReference type="NCBI Taxonomy" id="35708"/>
    <lineage>
        <taxon>Eukaryota</taxon>
        <taxon>Viridiplantae</taxon>
        <taxon>Streptophyta</taxon>
        <taxon>Embryophyta</taxon>
        <taxon>Tracheophyta</taxon>
        <taxon>Spermatophyta</taxon>
        <taxon>Magnoliopsida</taxon>
        <taxon>Liliopsida</taxon>
        <taxon>Poales</taxon>
        <taxon>Poaceae</taxon>
        <taxon>PACMAD clade</taxon>
        <taxon>Arundinoideae</taxon>
        <taxon>Arundineae</taxon>
        <taxon>Arundo</taxon>
    </lineage>
</organism>
<reference evidence="2" key="2">
    <citation type="journal article" date="2015" name="Data Brief">
        <title>Shoot transcriptome of the giant reed, Arundo donax.</title>
        <authorList>
            <person name="Barrero R.A."/>
            <person name="Guerrero F.D."/>
            <person name="Moolhuijzen P."/>
            <person name="Goolsby J.A."/>
            <person name="Tidwell J."/>
            <person name="Bellgard S.E."/>
            <person name="Bellgard M.I."/>
        </authorList>
    </citation>
    <scope>NUCLEOTIDE SEQUENCE</scope>
    <source>
        <tissue evidence="2">Shoot tissue taken approximately 20 cm above the soil surface</tissue>
    </source>
</reference>
<dbReference type="EMBL" id="GBRH01160777">
    <property type="protein sequence ID" value="JAE37119.1"/>
    <property type="molecule type" value="Transcribed_RNA"/>
</dbReference>
<proteinExistence type="predicted"/>
<accession>A0A0A9HMS5</accession>